<accession>A0A0C9TLA4</accession>
<dbReference type="HOGENOM" id="CLU_2038790_0_0_1"/>
<dbReference type="Proteomes" id="UP000053647">
    <property type="component" value="Unassembled WGS sequence"/>
</dbReference>
<organism evidence="1 2">
    <name type="scientific">Paxillus involutus ATCC 200175</name>
    <dbReference type="NCBI Taxonomy" id="664439"/>
    <lineage>
        <taxon>Eukaryota</taxon>
        <taxon>Fungi</taxon>
        <taxon>Dikarya</taxon>
        <taxon>Basidiomycota</taxon>
        <taxon>Agaricomycotina</taxon>
        <taxon>Agaricomycetes</taxon>
        <taxon>Agaricomycetidae</taxon>
        <taxon>Boletales</taxon>
        <taxon>Paxilineae</taxon>
        <taxon>Paxillaceae</taxon>
        <taxon>Paxillus</taxon>
    </lineage>
</organism>
<evidence type="ECO:0000313" key="2">
    <source>
        <dbReference type="Proteomes" id="UP000053647"/>
    </source>
</evidence>
<reference evidence="2" key="2">
    <citation type="submission" date="2015-01" db="EMBL/GenBank/DDBJ databases">
        <title>Evolutionary Origins and Diversification of the Mycorrhizal Mutualists.</title>
        <authorList>
            <consortium name="DOE Joint Genome Institute"/>
            <consortium name="Mycorrhizal Genomics Consortium"/>
            <person name="Kohler A."/>
            <person name="Kuo A."/>
            <person name="Nagy L.G."/>
            <person name="Floudas D."/>
            <person name="Copeland A."/>
            <person name="Barry K.W."/>
            <person name="Cichocki N."/>
            <person name="Veneault-Fourrey C."/>
            <person name="LaButti K."/>
            <person name="Lindquist E.A."/>
            <person name="Lipzen A."/>
            <person name="Lundell T."/>
            <person name="Morin E."/>
            <person name="Murat C."/>
            <person name="Riley R."/>
            <person name="Ohm R."/>
            <person name="Sun H."/>
            <person name="Tunlid A."/>
            <person name="Henrissat B."/>
            <person name="Grigoriev I.V."/>
            <person name="Hibbett D.S."/>
            <person name="Martin F."/>
        </authorList>
    </citation>
    <scope>NUCLEOTIDE SEQUENCE [LARGE SCALE GENOMIC DNA]</scope>
    <source>
        <strain evidence="2">ATCC 200175</strain>
    </source>
</reference>
<gene>
    <name evidence="1" type="ORF">PAXINDRAFT_18738</name>
</gene>
<sequence length="121" mass="13098">MSQPNNVIKLGLPPQISNFTFSYETKQPGPVTITIAVGGEPSKAVADVPVQSTSAGEPVIVLDQWRAKPRVDGEYTDIFDGSMCRTQLKGPDGELFFSNRPHEKSGPDGELRIGVNLGVDW</sequence>
<reference evidence="1 2" key="1">
    <citation type="submission" date="2014-06" db="EMBL/GenBank/DDBJ databases">
        <authorList>
            <consortium name="DOE Joint Genome Institute"/>
            <person name="Kuo A."/>
            <person name="Kohler A."/>
            <person name="Nagy L.G."/>
            <person name="Floudas D."/>
            <person name="Copeland A."/>
            <person name="Barry K.W."/>
            <person name="Cichocki N."/>
            <person name="Veneault-Fourrey C."/>
            <person name="LaButti K."/>
            <person name="Lindquist E.A."/>
            <person name="Lipzen A."/>
            <person name="Lundell T."/>
            <person name="Morin E."/>
            <person name="Murat C."/>
            <person name="Sun H."/>
            <person name="Tunlid A."/>
            <person name="Henrissat B."/>
            <person name="Grigoriev I.V."/>
            <person name="Hibbett D.S."/>
            <person name="Martin F."/>
            <person name="Nordberg H.P."/>
            <person name="Cantor M.N."/>
            <person name="Hua S.X."/>
        </authorList>
    </citation>
    <scope>NUCLEOTIDE SEQUENCE [LARGE SCALE GENOMIC DNA]</scope>
    <source>
        <strain evidence="1 2">ATCC 200175</strain>
    </source>
</reference>
<proteinExistence type="predicted"/>
<name>A0A0C9TLA4_PAXIN</name>
<keyword evidence="2" id="KW-1185">Reference proteome</keyword>
<dbReference type="AlphaFoldDB" id="A0A0C9TLA4"/>
<dbReference type="EMBL" id="KN819701">
    <property type="protein sequence ID" value="KIJ08096.1"/>
    <property type="molecule type" value="Genomic_DNA"/>
</dbReference>
<evidence type="ECO:0000313" key="1">
    <source>
        <dbReference type="EMBL" id="KIJ08096.1"/>
    </source>
</evidence>
<protein>
    <submittedName>
        <fullName evidence="1">Uncharacterized protein</fullName>
    </submittedName>
</protein>
<dbReference type="OrthoDB" id="2653764at2759"/>